<dbReference type="PROSITE" id="PS51084">
    <property type="entry name" value="HIT_2"/>
    <property type="match status" value="1"/>
</dbReference>
<dbReference type="OrthoDB" id="9784774at2"/>
<accession>A0A553ZX73</accession>
<evidence type="ECO:0000313" key="4">
    <source>
        <dbReference type="Proteomes" id="UP000318521"/>
    </source>
</evidence>
<protein>
    <submittedName>
        <fullName evidence="3">HIT family protein</fullName>
    </submittedName>
</protein>
<dbReference type="AlphaFoldDB" id="A0A553ZX73"/>
<evidence type="ECO:0000259" key="2">
    <source>
        <dbReference type="PROSITE" id="PS51084"/>
    </source>
</evidence>
<feature type="domain" description="HIT" evidence="2">
    <location>
        <begin position="42"/>
        <end position="117"/>
    </location>
</feature>
<dbReference type="EMBL" id="VLXZ01000008">
    <property type="protein sequence ID" value="TSB45995.1"/>
    <property type="molecule type" value="Genomic_DNA"/>
</dbReference>
<comment type="caution">
    <text evidence="3">The sequence shown here is derived from an EMBL/GenBank/DDBJ whole genome shotgun (WGS) entry which is preliminary data.</text>
</comment>
<organism evidence="3 4">
    <name type="scientific">Alkalicoccobacillus porphyridii</name>
    <dbReference type="NCBI Taxonomy" id="2597270"/>
    <lineage>
        <taxon>Bacteria</taxon>
        <taxon>Bacillati</taxon>
        <taxon>Bacillota</taxon>
        <taxon>Bacilli</taxon>
        <taxon>Bacillales</taxon>
        <taxon>Bacillaceae</taxon>
        <taxon>Alkalicoccobacillus</taxon>
    </lineage>
</organism>
<gene>
    <name evidence="3" type="ORF">FN960_13910</name>
</gene>
<proteinExistence type="predicted"/>
<dbReference type="RefSeq" id="WP_143849335.1">
    <property type="nucleotide sequence ID" value="NZ_VLXZ01000008.1"/>
</dbReference>
<dbReference type="SUPFAM" id="SSF54197">
    <property type="entry name" value="HIT-like"/>
    <property type="match status" value="1"/>
</dbReference>
<dbReference type="Pfam" id="PF01230">
    <property type="entry name" value="HIT"/>
    <property type="match status" value="1"/>
</dbReference>
<dbReference type="PANTHER" id="PTHR42997">
    <property type="entry name" value="HIT FAMILY HYDROLASE"/>
    <property type="match status" value="1"/>
</dbReference>
<dbReference type="GO" id="GO:0003824">
    <property type="term" value="F:catalytic activity"/>
    <property type="evidence" value="ECO:0007669"/>
    <property type="project" value="InterPro"/>
</dbReference>
<evidence type="ECO:0000256" key="1">
    <source>
        <dbReference type="PROSITE-ProRule" id="PRU00464"/>
    </source>
</evidence>
<dbReference type="Proteomes" id="UP000318521">
    <property type="component" value="Unassembled WGS sequence"/>
</dbReference>
<dbReference type="Gene3D" id="3.30.428.10">
    <property type="entry name" value="HIT-like"/>
    <property type="match status" value="1"/>
</dbReference>
<dbReference type="InterPro" id="IPR011146">
    <property type="entry name" value="HIT-like"/>
</dbReference>
<reference evidence="3 4" key="1">
    <citation type="submission" date="2019-07" db="EMBL/GenBank/DDBJ databases">
        <authorList>
            <person name="Park Y.J."/>
            <person name="Jeong S.E."/>
            <person name="Jung H.S."/>
        </authorList>
    </citation>
    <scope>NUCLEOTIDE SEQUENCE [LARGE SCALE GENOMIC DNA]</scope>
    <source>
        <strain evidence="4">P16(2019)</strain>
    </source>
</reference>
<name>A0A553ZX73_9BACI</name>
<sequence>MNKECVFCHPEIEPDQQIILENASCIFLQLQSATKQGLPLQGAGVIVPKQHRETIFDVSEKEWQDTFQLLKEVKAWIDAKYQPDGYNVGWNCGSVAGQHVLHAHLHVLPRYQYEQMAGKGIRYLFKNQ</sequence>
<evidence type="ECO:0000313" key="3">
    <source>
        <dbReference type="EMBL" id="TSB45995.1"/>
    </source>
</evidence>
<keyword evidence="4" id="KW-1185">Reference proteome</keyword>
<dbReference type="InterPro" id="IPR052908">
    <property type="entry name" value="AP-4-A_phosphorylase"/>
</dbReference>
<feature type="short sequence motif" description="Histidine triad motif" evidence="1">
    <location>
        <begin position="102"/>
        <end position="106"/>
    </location>
</feature>
<dbReference type="InterPro" id="IPR036265">
    <property type="entry name" value="HIT-like_sf"/>
</dbReference>
<dbReference type="PANTHER" id="PTHR42997:SF1">
    <property type="entry name" value="AP-4-A PHOSPHORYLASE"/>
    <property type="match status" value="1"/>
</dbReference>